<feature type="compositionally biased region" description="Basic and acidic residues" evidence="2">
    <location>
        <begin position="27"/>
        <end position="54"/>
    </location>
</feature>
<feature type="region of interest" description="Disordered" evidence="2">
    <location>
        <begin position="23"/>
        <end position="80"/>
    </location>
</feature>
<dbReference type="SUPFAM" id="SSF56436">
    <property type="entry name" value="C-type lectin-like"/>
    <property type="match status" value="1"/>
</dbReference>
<proteinExistence type="predicted"/>
<keyword evidence="1" id="KW-0732">Signal</keyword>
<dbReference type="AlphaFoldDB" id="A0A2S9YMC0"/>
<dbReference type="InterPro" id="IPR016186">
    <property type="entry name" value="C-type_lectin-like/link_sf"/>
</dbReference>
<dbReference type="InterPro" id="IPR016187">
    <property type="entry name" value="CTDL_fold"/>
</dbReference>
<dbReference type="Proteomes" id="UP000238823">
    <property type="component" value="Unassembled WGS sequence"/>
</dbReference>
<accession>A0A2S9YMC0</accession>
<gene>
    <name evidence="3" type="ORF">ENSA7_40920</name>
</gene>
<evidence type="ECO:0000313" key="4">
    <source>
        <dbReference type="Proteomes" id="UP000238823"/>
    </source>
</evidence>
<dbReference type="OrthoDB" id="5524965at2"/>
<protein>
    <submittedName>
        <fullName evidence="3">Uncharacterized protein</fullName>
    </submittedName>
</protein>
<dbReference type="EMBL" id="PVNL01000079">
    <property type="protein sequence ID" value="PRQ06244.1"/>
    <property type="molecule type" value="Genomic_DNA"/>
</dbReference>
<reference evidence="3 4" key="1">
    <citation type="submission" date="2018-03" db="EMBL/GenBank/DDBJ databases">
        <title>Draft Genome Sequences of the Obligatory Marine Myxobacteria Enhygromyxa salina SWB007.</title>
        <authorList>
            <person name="Poehlein A."/>
            <person name="Moghaddam J.A."/>
            <person name="Harms H."/>
            <person name="Alanjari M."/>
            <person name="Koenig G.M."/>
            <person name="Daniel R."/>
            <person name="Schaeberle T.F."/>
        </authorList>
    </citation>
    <scope>NUCLEOTIDE SEQUENCE [LARGE SCALE GENOMIC DNA]</scope>
    <source>
        <strain evidence="3 4">SWB007</strain>
    </source>
</reference>
<evidence type="ECO:0000313" key="3">
    <source>
        <dbReference type="EMBL" id="PRQ06244.1"/>
    </source>
</evidence>
<dbReference type="Gene3D" id="3.10.100.10">
    <property type="entry name" value="Mannose-Binding Protein A, subunit A"/>
    <property type="match status" value="1"/>
</dbReference>
<dbReference type="Pfam" id="PF04885">
    <property type="entry name" value="Stig1"/>
    <property type="match status" value="1"/>
</dbReference>
<dbReference type="PROSITE" id="PS51257">
    <property type="entry name" value="PROKAR_LIPOPROTEIN"/>
    <property type="match status" value="1"/>
</dbReference>
<evidence type="ECO:0000256" key="1">
    <source>
        <dbReference type="ARBA" id="ARBA00022729"/>
    </source>
</evidence>
<name>A0A2S9YMC0_9BACT</name>
<dbReference type="InterPro" id="IPR006969">
    <property type="entry name" value="Stig-like"/>
</dbReference>
<feature type="compositionally biased region" description="Acidic residues" evidence="2">
    <location>
        <begin position="60"/>
        <end position="75"/>
    </location>
</feature>
<organism evidence="3 4">
    <name type="scientific">Enhygromyxa salina</name>
    <dbReference type="NCBI Taxonomy" id="215803"/>
    <lineage>
        <taxon>Bacteria</taxon>
        <taxon>Pseudomonadati</taxon>
        <taxon>Myxococcota</taxon>
        <taxon>Polyangia</taxon>
        <taxon>Nannocystales</taxon>
        <taxon>Nannocystaceae</taxon>
        <taxon>Enhygromyxa</taxon>
    </lineage>
</organism>
<comment type="caution">
    <text evidence="3">The sequence shown here is derived from an EMBL/GenBank/DDBJ whole genome shotgun (WGS) entry which is preliminary data.</text>
</comment>
<sequence>MIPAMARAASFVAAVSIAGCTLPNPAFDEREAETRAELGDTRSDGDGDGDHDGESGEANGDGDGDGESESGDGDGDSPCPPPLSDCEGQCVDLDKDPNNCGDCGAPCGQHEVCAFDGCVESKYIFVTSTPTVGGLGGLEMAHELCQTHASEARLPGDYLAWLSTTNVGAASFHSHVGPYVRRDGKIIAHNWQDLIDGQLNVPIDLDETGAPIEPAAAPSCQLDFAVWTGTDNAGSWGGDTCGEWASSPEMDEIGNVGNAKSVDAWSTSGQCSEACELMLPLYCVRQ</sequence>
<evidence type="ECO:0000256" key="2">
    <source>
        <dbReference type="SAM" id="MobiDB-lite"/>
    </source>
</evidence>